<evidence type="ECO:0000256" key="1">
    <source>
        <dbReference type="SAM" id="MobiDB-lite"/>
    </source>
</evidence>
<sequence length="147" mass="16161">MRLLHILLLSATLTTTTITSATTIAPRTSINLSQPPTSACPHKNGTNATEQESYKEQFECEIDYRSALDRAGKPGGAGDGDGDGNGCYGGHDGGDVGGYVMDGEVERLRGRRRGSGWREVLNRCWHVELWGVLSLLVVFFFFFCYWP</sequence>
<dbReference type="EMBL" id="ML220112">
    <property type="protein sequence ID" value="TGZ84713.1"/>
    <property type="molecule type" value="Genomic_DNA"/>
</dbReference>
<protein>
    <submittedName>
        <fullName evidence="4">Uncharacterized protein</fullName>
    </submittedName>
</protein>
<keyword evidence="5" id="KW-1185">Reference proteome</keyword>
<gene>
    <name evidence="4" type="ORF">EX30DRAFT_6161</name>
</gene>
<keyword evidence="2" id="KW-0472">Membrane</keyword>
<evidence type="ECO:0000313" key="5">
    <source>
        <dbReference type="Proteomes" id="UP000298138"/>
    </source>
</evidence>
<organism evidence="4 5">
    <name type="scientific">Ascodesmis nigricans</name>
    <dbReference type="NCBI Taxonomy" id="341454"/>
    <lineage>
        <taxon>Eukaryota</taxon>
        <taxon>Fungi</taxon>
        <taxon>Dikarya</taxon>
        <taxon>Ascomycota</taxon>
        <taxon>Pezizomycotina</taxon>
        <taxon>Pezizomycetes</taxon>
        <taxon>Pezizales</taxon>
        <taxon>Ascodesmidaceae</taxon>
        <taxon>Ascodesmis</taxon>
    </lineage>
</organism>
<evidence type="ECO:0000313" key="4">
    <source>
        <dbReference type="EMBL" id="TGZ84713.1"/>
    </source>
</evidence>
<dbReference type="AlphaFoldDB" id="A0A4S2N695"/>
<feature type="region of interest" description="Disordered" evidence="1">
    <location>
        <begin position="29"/>
        <end position="51"/>
    </location>
</feature>
<evidence type="ECO:0000256" key="2">
    <source>
        <dbReference type="SAM" id="Phobius"/>
    </source>
</evidence>
<evidence type="ECO:0000256" key="3">
    <source>
        <dbReference type="SAM" id="SignalP"/>
    </source>
</evidence>
<keyword evidence="2" id="KW-1133">Transmembrane helix</keyword>
<dbReference type="InParanoid" id="A0A4S2N695"/>
<reference evidence="4 5" key="1">
    <citation type="submission" date="2019-04" db="EMBL/GenBank/DDBJ databases">
        <title>Comparative genomics and transcriptomics to analyze fruiting body development in filamentous ascomycetes.</title>
        <authorList>
            <consortium name="DOE Joint Genome Institute"/>
            <person name="Lutkenhaus R."/>
            <person name="Traeger S."/>
            <person name="Breuer J."/>
            <person name="Kuo A."/>
            <person name="Lipzen A."/>
            <person name="Pangilinan J."/>
            <person name="Dilworth D."/>
            <person name="Sandor L."/>
            <person name="Poggeler S."/>
            <person name="Barry K."/>
            <person name="Grigoriev I.V."/>
            <person name="Nowrousian M."/>
        </authorList>
    </citation>
    <scope>NUCLEOTIDE SEQUENCE [LARGE SCALE GENOMIC DNA]</scope>
    <source>
        <strain evidence="4 5">CBS 389.68</strain>
    </source>
</reference>
<dbReference type="Proteomes" id="UP000298138">
    <property type="component" value="Unassembled WGS sequence"/>
</dbReference>
<keyword evidence="3" id="KW-0732">Signal</keyword>
<keyword evidence="2" id="KW-0812">Transmembrane</keyword>
<accession>A0A4S2N695</accession>
<proteinExistence type="predicted"/>
<feature type="signal peptide" evidence="3">
    <location>
        <begin position="1"/>
        <end position="21"/>
    </location>
</feature>
<feature type="chain" id="PRO_5020519840" evidence="3">
    <location>
        <begin position="22"/>
        <end position="147"/>
    </location>
</feature>
<feature type="transmembrane region" description="Helical" evidence="2">
    <location>
        <begin position="129"/>
        <end position="146"/>
    </location>
</feature>
<name>A0A4S2N695_9PEZI</name>